<evidence type="ECO:0000313" key="3">
    <source>
        <dbReference type="RefSeq" id="XP_011313205.1"/>
    </source>
</evidence>
<feature type="compositionally biased region" description="Acidic residues" evidence="1">
    <location>
        <begin position="77"/>
        <end position="88"/>
    </location>
</feature>
<evidence type="ECO:0000256" key="1">
    <source>
        <dbReference type="SAM" id="MobiDB-lite"/>
    </source>
</evidence>
<reference evidence="3" key="1">
    <citation type="submission" date="2025-08" db="UniProtKB">
        <authorList>
            <consortium name="RefSeq"/>
        </authorList>
    </citation>
    <scope>IDENTIFICATION</scope>
    <source>
        <strain evidence="3">USDA-PBARC FA_bdor</strain>
        <tissue evidence="3">Whole organism</tissue>
    </source>
</reference>
<feature type="compositionally biased region" description="Acidic residues" evidence="1">
    <location>
        <begin position="101"/>
        <end position="112"/>
    </location>
</feature>
<accession>A0A9R1TPF6</accession>
<dbReference type="GeneID" id="105272688"/>
<dbReference type="Proteomes" id="UP000694866">
    <property type="component" value="Unplaced"/>
</dbReference>
<feature type="compositionally biased region" description="Acidic residues" evidence="1">
    <location>
        <begin position="125"/>
        <end position="134"/>
    </location>
</feature>
<evidence type="ECO:0000313" key="2">
    <source>
        <dbReference type="Proteomes" id="UP000694866"/>
    </source>
</evidence>
<protein>
    <submittedName>
        <fullName evidence="3">Proteoglycan 4-like</fullName>
    </submittedName>
</protein>
<dbReference type="RefSeq" id="XP_011313205.1">
    <property type="nucleotide sequence ID" value="XM_011314903.1"/>
</dbReference>
<keyword evidence="2" id="KW-1185">Reference proteome</keyword>
<proteinExistence type="predicted"/>
<gene>
    <name evidence="3" type="primary">LOC105272688</name>
</gene>
<feature type="region of interest" description="Disordered" evidence="1">
    <location>
        <begin position="57"/>
        <end position="152"/>
    </location>
</feature>
<organism evidence="2 3">
    <name type="scientific">Fopius arisanus</name>
    <dbReference type="NCBI Taxonomy" id="64838"/>
    <lineage>
        <taxon>Eukaryota</taxon>
        <taxon>Metazoa</taxon>
        <taxon>Ecdysozoa</taxon>
        <taxon>Arthropoda</taxon>
        <taxon>Hexapoda</taxon>
        <taxon>Insecta</taxon>
        <taxon>Pterygota</taxon>
        <taxon>Neoptera</taxon>
        <taxon>Endopterygota</taxon>
        <taxon>Hymenoptera</taxon>
        <taxon>Apocrita</taxon>
        <taxon>Ichneumonoidea</taxon>
        <taxon>Braconidae</taxon>
        <taxon>Opiinae</taxon>
        <taxon>Fopius</taxon>
    </lineage>
</organism>
<sequence length="201" mass="22459">MDTYNVAAAANEPTWTCRTRVWPNGASQALQLECLLGENEIPEVVLQYYRGLTTYQEEGQVRPPTPYSPSSPTSVTSEDEEEEQEEPIPDSPRSPSPEALTSEDEEEEEEPIPDSPRSPSPEALTSEDEEDESIPDSPRSPSPEPEPMEEDILVVYTGPQSAVAQQPDDNVHLVREVLRPWFPRGTRTGPARRDIEMITID</sequence>
<dbReference type="AlphaFoldDB" id="A0A9R1TPF6"/>
<dbReference type="KEGG" id="fas:105272688"/>
<name>A0A9R1TPF6_9HYME</name>